<reference evidence="2 3" key="1">
    <citation type="submission" date="2023-10" db="EMBL/GenBank/DDBJ databases">
        <title>Characteristics and mechanism of a salt-tolerant marine origin heterotrophic nitrifying- aerobic denitrifying bacteria Marinobacter xestospongiae HN1.</title>
        <authorList>
            <person name="Qi R."/>
        </authorList>
    </citation>
    <scope>NUCLEOTIDE SEQUENCE [LARGE SCALE GENOMIC DNA]</scope>
    <source>
        <strain evidence="2 3">HN1</strain>
    </source>
</reference>
<dbReference type="Proteomes" id="UP001269819">
    <property type="component" value="Unassembled WGS sequence"/>
</dbReference>
<dbReference type="Pfam" id="PF04298">
    <property type="entry name" value="Zn_peptidase_2"/>
    <property type="match status" value="1"/>
</dbReference>
<keyword evidence="3" id="KW-1185">Reference proteome</keyword>
<protein>
    <submittedName>
        <fullName evidence="2">Zinc metallopeptidase</fullName>
    </submittedName>
</protein>
<feature type="transmembrane region" description="Helical" evidence="1">
    <location>
        <begin position="146"/>
        <end position="169"/>
    </location>
</feature>
<evidence type="ECO:0000313" key="2">
    <source>
        <dbReference type="EMBL" id="MDV2078195.1"/>
    </source>
</evidence>
<sequence length="230" mass="25390">MLFLLALLLVLSLILGPQLWIRWVMRKHDTPVASMPGTGGELAQHLIDRFEIHGVTVEPTPQGDHYDPANRAVRLSDEVFHGRSVTAVAVAAHEVGHAIQYHRQEAITRLRQRYLPLATTIQRLAVTLLFAIPLVVAIFRVPHAALLTAVIGVAAMLVAVLIQLVILPLEWDASFNKAMPILIKGNYLPPEQHDAARQVLKAAALTYVAAALMDMLRLGRWLAILKGSIR</sequence>
<feature type="transmembrane region" description="Helical" evidence="1">
    <location>
        <begin position="120"/>
        <end position="139"/>
    </location>
</feature>
<evidence type="ECO:0000313" key="3">
    <source>
        <dbReference type="Proteomes" id="UP001269819"/>
    </source>
</evidence>
<accession>A0ABU3VV86</accession>
<feature type="transmembrane region" description="Helical" evidence="1">
    <location>
        <begin position="198"/>
        <end position="216"/>
    </location>
</feature>
<keyword evidence="1" id="KW-0472">Membrane</keyword>
<gene>
    <name evidence="2" type="ORF">RYS15_05840</name>
</gene>
<dbReference type="EMBL" id="JAWIIJ010000003">
    <property type="protein sequence ID" value="MDV2078195.1"/>
    <property type="molecule type" value="Genomic_DNA"/>
</dbReference>
<comment type="caution">
    <text evidence="2">The sequence shown here is derived from an EMBL/GenBank/DDBJ whole genome shotgun (WGS) entry which is preliminary data.</text>
</comment>
<dbReference type="PANTHER" id="PTHR36434:SF1">
    <property type="entry name" value="MEMBRANE PROTEASE YUGP-RELATED"/>
    <property type="match status" value="1"/>
</dbReference>
<dbReference type="PANTHER" id="PTHR36434">
    <property type="entry name" value="MEMBRANE PROTEASE YUGP-RELATED"/>
    <property type="match status" value="1"/>
</dbReference>
<proteinExistence type="predicted"/>
<name>A0ABU3VV86_9GAMM</name>
<dbReference type="RefSeq" id="WP_316973007.1">
    <property type="nucleotide sequence ID" value="NZ_JAWIIJ010000003.1"/>
</dbReference>
<evidence type="ECO:0000256" key="1">
    <source>
        <dbReference type="SAM" id="Phobius"/>
    </source>
</evidence>
<keyword evidence="1" id="KW-1133">Transmembrane helix</keyword>
<organism evidence="2 3">
    <name type="scientific">Marinobacter xestospongiae</name>
    <dbReference type="NCBI Taxonomy" id="994319"/>
    <lineage>
        <taxon>Bacteria</taxon>
        <taxon>Pseudomonadati</taxon>
        <taxon>Pseudomonadota</taxon>
        <taxon>Gammaproteobacteria</taxon>
        <taxon>Pseudomonadales</taxon>
        <taxon>Marinobacteraceae</taxon>
        <taxon>Marinobacter</taxon>
    </lineage>
</organism>
<dbReference type="InterPro" id="IPR007395">
    <property type="entry name" value="Zn_peptidase_2"/>
</dbReference>
<keyword evidence="1" id="KW-0812">Transmembrane</keyword>